<dbReference type="Gene3D" id="3.40.605.10">
    <property type="entry name" value="Aldehyde Dehydrogenase, Chain A, domain 1"/>
    <property type="match status" value="1"/>
</dbReference>
<evidence type="ECO:0000256" key="7">
    <source>
        <dbReference type="ARBA" id="ARBA00035645"/>
    </source>
</evidence>
<dbReference type="Gene3D" id="1.20.1090.10">
    <property type="entry name" value="Dehydroquinate synthase-like - alpha domain"/>
    <property type="match status" value="1"/>
</dbReference>
<comment type="cofactor">
    <cofactor evidence="1">
        <name>Fe(2+)</name>
        <dbReference type="ChEBI" id="CHEBI:29033"/>
    </cofactor>
</comment>
<evidence type="ECO:0000256" key="6">
    <source>
        <dbReference type="ARBA" id="ARBA00035641"/>
    </source>
</evidence>
<sequence length="927" mass="99865">MAVTNLAELDALVARVKAAQRVFASFSQEKVDAIFRAASLAANQARIPLARQAVEETAMGVLEDKVIKNHFASEFIYNKYKDDRTCGVIATHDEAGTMTIAEPVGLICGIIPTTNPTSTAIFKALISLKTRNGIIFSPHPRARHCTNAAAKLVLEAAVAAGAPQDIIGWIDQPSVALSEALMKHEGINLILATGGPGMVKAAYSSGKPAIGVGAGNVPVVIDESADIKRAVASILMSKTFDNGVVCASEQAVIVLDEVYDEVRERFASHAAYLLSADEADQVRQVLLKNGALNAAIVGQSAATIAGLAGIEVPADTKILIGEGERVSIDDAFAHEKLSPTLGMFRASSFGDAVDQACTMVEFGGIGHTSGLYTDQDTQQSRIRYFGDRLKTARILVNIPTSHGGIGDMYNFDMAPSLTLGCGSWGGNSISENVGPKHLINTKTVANRAENMLWHKLPESIYFRRGSLSVALTDLKDKKRAFIVTDRFLFNNGYADELMALLKGLGMEVHTFYDVEADPTMSIIDKGAEAMASFQPDVILALGGGSPMDAAKIMWVKYEHPDVHFQDLAMRFMDIRKRIYQFPTMGEKASLVCIPTTSGTGSEVTPFAVVTDDATGIKYPLADYQLTPDMAIVDANLVMKMPRSLTAFGGYDAVTHALEAYVSVLANEFSDGHALQALKLLKQYLPASYREGERNAVAREKVHSGASIAGMAFANAFLGVCHSMAHKLGAEFHLPHGLANALLITNVVRFNANDNPTKQTAFSQYDRPKARSRYAEVADHLGLPQAGDRTAQKVERLINWLDELKRELDIPASIREAGVPEADFLAKLDEVAAEAFDDQCTGANPRYPLISELKEVLRASYYGEVYVEGETFAGTTVIKKSEARAPARTPANAPDKAPEKVRQNARDEASIPAGKAAGRKVKKEKADA</sequence>
<dbReference type="Pfam" id="PF00465">
    <property type="entry name" value="Fe-ADH"/>
    <property type="match status" value="1"/>
</dbReference>
<dbReference type="InterPro" id="IPR016163">
    <property type="entry name" value="Ald_DH_C"/>
</dbReference>
<dbReference type="InterPro" id="IPR016162">
    <property type="entry name" value="Ald_DH_N"/>
</dbReference>
<feature type="domain" description="Alcohol dehydrogenase iron-type/glycerol dehydrogenase GldA" evidence="11">
    <location>
        <begin position="457"/>
        <end position="633"/>
    </location>
</feature>
<feature type="compositionally biased region" description="Basic residues" evidence="9">
    <location>
        <begin position="916"/>
        <end position="927"/>
    </location>
</feature>
<evidence type="ECO:0000259" key="12">
    <source>
        <dbReference type="Pfam" id="PF25137"/>
    </source>
</evidence>
<dbReference type="InterPro" id="IPR034789">
    <property type="entry name" value="AAD_C"/>
</dbReference>
<organism evidence="13">
    <name type="scientific">Halomonas sp. RT37</name>
    <dbReference type="NCBI Taxonomy" id="2950872"/>
    <lineage>
        <taxon>Bacteria</taxon>
        <taxon>Pseudomonadati</taxon>
        <taxon>Pseudomonadota</taxon>
        <taxon>Gammaproteobacteria</taxon>
        <taxon>Oceanospirillales</taxon>
        <taxon>Halomonadaceae</taxon>
        <taxon>Halomonas</taxon>
    </lineage>
</organism>
<feature type="domain" description="Aldehyde dehydrogenase" evidence="10">
    <location>
        <begin position="6"/>
        <end position="279"/>
    </location>
</feature>
<evidence type="ECO:0000256" key="8">
    <source>
        <dbReference type="PIRNR" id="PIRNR000111"/>
    </source>
</evidence>
<dbReference type="GO" id="GO:0006066">
    <property type="term" value="P:alcohol metabolic process"/>
    <property type="evidence" value="ECO:0007669"/>
    <property type="project" value="InterPro"/>
</dbReference>
<dbReference type="FunFam" id="3.40.50.1970:FF:000002">
    <property type="entry name" value="Aldehyde-alcohol dehydrogenase"/>
    <property type="match status" value="1"/>
</dbReference>
<dbReference type="InterPro" id="IPR039697">
    <property type="entry name" value="Alcohol_dehydrogenase_Fe"/>
</dbReference>
<dbReference type="RefSeq" id="WP_348827531.1">
    <property type="nucleotide sequence ID" value="NZ_CP098827.1"/>
</dbReference>
<dbReference type="GO" id="GO:0004022">
    <property type="term" value="F:alcohol dehydrogenase (NAD+) activity"/>
    <property type="evidence" value="ECO:0007669"/>
    <property type="project" value="UniProtKB-UniRule"/>
</dbReference>
<dbReference type="PROSITE" id="PS00913">
    <property type="entry name" value="ADH_IRON_1"/>
    <property type="match status" value="1"/>
</dbReference>
<proteinExistence type="inferred from homology"/>
<dbReference type="FunFam" id="3.40.309.10:FF:000007">
    <property type="entry name" value="Aldehyde-alcohol dehydrogenase"/>
    <property type="match status" value="1"/>
</dbReference>
<dbReference type="Pfam" id="PF25137">
    <property type="entry name" value="ADH_Fe_C"/>
    <property type="match status" value="1"/>
</dbReference>
<dbReference type="InterPro" id="IPR001670">
    <property type="entry name" value="ADH_Fe/GldA"/>
</dbReference>
<comment type="similarity">
    <text evidence="6 8">In the N-terminal section; belongs to the aldehyde dehydrogenase family.</text>
</comment>
<gene>
    <name evidence="13" type="primary">adhE</name>
    <name evidence="13" type="synonym">adhC</name>
    <name evidence="13" type="ORF">NFG58_02380</name>
</gene>
<dbReference type="Pfam" id="PF00171">
    <property type="entry name" value="Aldedh"/>
    <property type="match status" value="1"/>
</dbReference>
<accession>A0AAU7KIV0</accession>
<dbReference type="PANTHER" id="PTHR11496">
    <property type="entry name" value="ALCOHOL DEHYDROGENASE"/>
    <property type="match status" value="1"/>
</dbReference>
<evidence type="ECO:0000256" key="1">
    <source>
        <dbReference type="ARBA" id="ARBA00001954"/>
    </source>
</evidence>
<evidence type="ECO:0000259" key="11">
    <source>
        <dbReference type="Pfam" id="PF00465"/>
    </source>
</evidence>
<protein>
    <recommendedName>
        <fullName evidence="8">Aldehyde-alcohol dehydrogenase</fullName>
    </recommendedName>
</protein>
<dbReference type="EMBL" id="CP098827">
    <property type="protein sequence ID" value="XBO71586.1"/>
    <property type="molecule type" value="Genomic_DNA"/>
</dbReference>
<evidence type="ECO:0000256" key="2">
    <source>
        <dbReference type="ARBA" id="ARBA00023002"/>
    </source>
</evidence>
<dbReference type="AlphaFoldDB" id="A0AAU7KIV0"/>
<dbReference type="InterPro" id="IPR018211">
    <property type="entry name" value="ADH_Fe_CS"/>
</dbReference>
<evidence type="ECO:0000256" key="5">
    <source>
        <dbReference type="ARBA" id="ARBA00023268"/>
    </source>
</evidence>
<dbReference type="CDD" id="cd08178">
    <property type="entry name" value="AAD_C"/>
    <property type="match status" value="1"/>
</dbReference>
<dbReference type="GO" id="GO:0015976">
    <property type="term" value="P:carbon utilization"/>
    <property type="evidence" value="ECO:0007669"/>
    <property type="project" value="InterPro"/>
</dbReference>
<feature type="region of interest" description="Disordered" evidence="9">
    <location>
        <begin position="880"/>
        <end position="927"/>
    </location>
</feature>
<dbReference type="FunFam" id="1.20.1090.10:FF:000001">
    <property type="entry name" value="Aldehyde-alcohol dehydrogenase"/>
    <property type="match status" value="1"/>
</dbReference>
<evidence type="ECO:0000259" key="10">
    <source>
        <dbReference type="Pfam" id="PF00171"/>
    </source>
</evidence>
<keyword evidence="5" id="KW-0511">Multifunctional enzyme</keyword>
<dbReference type="PIRSF" id="PIRSF000111">
    <property type="entry name" value="ALDH_ADH"/>
    <property type="match status" value="1"/>
</dbReference>
<evidence type="ECO:0000313" key="13">
    <source>
        <dbReference type="EMBL" id="XBO71586.1"/>
    </source>
</evidence>
<dbReference type="CDD" id="cd07122">
    <property type="entry name" value="ALDH_F20_ACDH"/>
    <property type="match status" value="1"/>
</dbReference>
<comment type="similarity">
    <text evidence="7 8">In the C-terminal section; belongs to the iron-containing alcohol dehydrogenase family.</text>
</comment>
<keyword evidence="4" id="KW-0520">NAD</keyword>
<feature type="compositionally biased region" description="Basic and acidic residues" evidence="9">
    <location>
        <begin position="895"/>
        <end position="908"/>
    </location>
</feature>
<dbReference type="InterPro" id="IPR016161">
    <property type="entry name" value="Ald_DH/histidinol_DH"/>
</dbReference>
<evidence type="ECO:0000256" key="4">
    <source>
        <dbReference type="ARBA" id="ARBA00023027"/>
    </source>
</evidence>
<dbReference type="NCBIfam" id="NF010378">
    <property type="entry name" value="PRK13805.1"/>
    <property type="match status" value="1"/>
</dbReference>
<dbReference type="InterPro" id="IPR012079">
    <property type="entry name" value="Bifunc_Ald-ADH"/>
</dbReference>
<keyword evidence="3" id="KW-0408">Iron</keyword>
<reference evidence="13" key="1">
    <citation type="submission" date="2022-06" db="EMBL/GenBank/DDBJ databases">
        <title>A novel DMS-producing enzyme.</title>
        <authorList>
            <person name="Zhang Y."/>
        </authorList>
    </citation>
    <scope>NUCLEOTIDE SEQUENCE</scope>
    <source>
        <strain evidence="13">RT37</strain>
    </source>
</reference>
<dbReference type="SUPFAM" id="SSF53720">
    <property type="entry name" value="ALDH-like"/>
    <property type="match status" value="1"/>
</dbReference>
<feature type="domain" description="Fe-containing alcohol dehydrogenase-like C-terminal" evidence="12">
    <location>
        <begin position="645"/>
        <end position="860"/>
    </location>
</feature>
<dbReference type="PANTHER" id="PTHR11496:SF83">
    <property type="entry name" value="HYDROXYACID-OXOACID TRANSHYDROGENASE, MITOCHONDRIAL"/>
    <property type="match status" value="1"/>
</dbReference>
<evidence type="ECO:0000256" key="9">
    <source>
        <dbReference type="SAM" id="MobiDB-lite"/>
    </source>
</evidence>
<dbReference type="Gene3D" id="3.40.50.1970">
    <property type="match status" value="1"/>
</dbReference>
<keyword evidence="2 8" id="KW-0560">Oxidoreductase</keyword>
<dbReference type="SUPFAM" id="SSF56796">
    <property type="entry name" value="Dehydroquinate synthase-like"/>
    <property type="match status" value="1"/>
</dbReference>
<name>A0AAU7KIV0_9GAMM</name>
<dbReference type="InterPro" id="IPR056798">
    <property type="entry name" value="ADH_Fe_C"/>
</dbReference>
<dbReference type="InterPro" id="IPR015590">
    <property type="entry name" value="Aldehyde_DH_dom"/>
</dbReference>
<evidence type="ECO:0000256" key="3">
    <source>
        <dbReference type="ARBA" id="ARBA00023004"/>
    </source>
</evidence>
<dbReference type="PROSITE" id="PS00060">
    <property type="entry name" value="ADH_IRON_2"/>
    <property type="match status" value="1"/>
</dbReference>
<dbReference type="Gene3D" id="3.40.309.10">
    <property type="entry name" value="Aldehyde Dehydrogenase, Chain A, domain 2"/>
    <property type="match status" value="1"/>
</dbReference>
<dbReference type="GO" id="GO:0046872">
    <property type="term" value="F:metal ion binding"/>
    <property type="evidence" value="ECO:0007669"/>
    <property type="project" value="InterPro"/>
</dbReference>
<dbReference type="GO" id="GO:0008774">
    <property type="term" value="F:acetaldehyde dehydrogenase (acetylating) activity"/>
    <property type="evidence" value="ECO:0007669"/>
    <property type="project" value="UniProtKB-UniRule"/>
</dbReference>